<keyword evidence="1" id="KW-0472">Membrane</keyword>
<dbReference type="InterPro" id="IPR046166">
    <property type="entry name" value="DUF6168"/>
</dbReference>
<protein>
    <submittedName>
        <fullName evidence="2">DUF6168 family protein</fullName>
    </submittedName>
</protein>
<keyword evidence="1" id="KW-1133">Transmembrane helix</keyword>
<evidence type="ECO:0000313" key="2">
    <source>
        <dbReference type="EMBL" id="MET6989573.1"/>
    </source>
</evidence>
<keyword evidence="3" id="KW-1185">Reference proteome</keyword>
<gene>
    <name evidence="2" type="ORF">ABXZ36_02810</name>
</gene>
<dbReference type="EMBL" id="JBEXAE010000001">
    <property type="protein sequence ID" value="MET6989573.1"/>
    <property type="molecule type" value="Genomic_DNA"/>
</dbReference>
<accession>A0ABV2SQZ1</accession>
<evidence type="ECO:0000256" key="1">
    <source>
        <dbReference type="SAM" id="Phobius"/>
    </source>
</evidence>
<dbReference type="Pfam" id="PF19665">
    <property type="entry name" value="DUF6168"/>
    <property type="match status" value="1"/>
</dbReference>
<name>A0ABV2SQZ1_9FLAO</name>
<keyword evidence="1" id="KW-0812">Transmembrane</keyword>
<sequence>MFFGFYVHSFILKSNDILIGFPLFQIYLFHAIFSLAICASLQILSFKERFASQLGFIYLGTFLLKLLLFAIIFSALLFKKEPNSFANKMSLLAPVFLFLLFEVFIIAKILGRAGYENK</sequence>
<dbReference type="RefSeq" id="WP_354614137.1">
    <property type="nucleotide sequence ID" value="NZ_JBEXAE010000001.1"/>
</dbReference>
<comment type="caution">
    <text evidence="2">The sequence shown here is derived from an EMBL/GenBank/DDBJ whole genome shotgun (WGS) entry which is preliminary data.</text>
</comment>
<proteinExistence type="predicted"/>
<evidence type="ECO:0000313" key="3">
    <source>
        <dbReference type="Proteomes" id="UP001549799"/>
    </source>
</evidence>
<dbReference type="Proteomes" id="UP001549799">
    <property type="component" value="Unassembled WGS sequence"/>
</dbReference>
<feature type="transmembrane region" description="Helical" evidence="1">
    <location>
        <begin position="56"/>
        <end position="78"/>
    </location>
</feature>
<reference evidence="2 3" key="1">
    <citation type="submission" date="2024-07" db="EMBL/GenBank/DDBJ databases">
        <title>The genome sequence of type strain Sediminicola arcticus GDMCC 1.2805.</title>
        <authorList>
            <person name="Liu Y."/>
        </authorList>
    </citation>
    <scope>NUCLEOTIDE SEQUENCE [LARGE SCALE GENOMIC DNA]</scope>
    <source>
        <strain evidence="2 3">GDMCC 1.2805</strain>
    </source>
</reference>
<organism evidence="2 3">
    <name type="scientific">Sediminicola arcticus</name>
    <dbReference type="NCBI Taxonomy" id="1574308"/>
    <lineage>
        <taxon>Bacteria</taxon>
        <taxon>Pseudomonadati</taxon>
        <taxon>Bacteroidota</taxon>
        <taxon>Flavobacteriia</taxon>
        <taxon>Flavobacteriales</taxon>
        <taxon>Flavobacteriaceae</taxon>
        <taxon>Sediminicola</taxon>
    </lineage>
</organism>
<feature type="transmembrane region" description="Helical" evidence="1">
    <location>
        <begin position="90"/>
        <end position="110"/>
    </location>
</feature>
<feature type="transmembrane region" description="Helical" evidence="1">
    <location>
        <begin position="24"/>
        <end position="44"/>
    </location>
</feature>